<organism evidence="2 3">
    <name type="scientific">Paramecium tetraurelia</name>
    <dbReference type="NCBI Taxonomy" id="5888"/>
    <lineage>
        <taxon>Eukaryota</taxon>
        <taxon>Sar</taxon>
        <taxon>Alveolata</taxon>
        <taxon>Ciliophora</taxon>
        <taxon>Intramacronucleata</taxon>
        <taxon>Oligohymenophorea</taxon>
        <taxon>Peniculida</taxon>
        <taxon>Parameciidae</taxon>
        <taxon>Paramecium</taxon>
    </lineage>
</organism>
<dbReference type="RefSeq" id="XP_001462125.1">
    <property type="nucleotide sequence ID" value="XM_001462088.1"/>
</dbReference>
<proteinExistence type="predicted"/>
<dbReference type="HOGENOM" id="CLU_907497_0_0_1"/>
<protein>
    <submittedName>
        <fullName evidence="2">Uncharacterized protein</fullName>
    </submittedName>
</protein>
<accession>A0EHG1</accession>
<dbReference type="InParanoid" id="A0EHG1"/>
<dbReference type="Proteomes" id="UP000000600">
    <property type="component" value="Unassembled WGS sequence"/>
</dbReference>
<name>A0EHG1_PARTE</name>
<evidence type="ECO:0000256" key="1">
    <source>
        <dbReference type="SAM" id="MobiDB-lite"/>
    </source>
</evidence>
<evidence type="ECO:0000313" key="3">
    <source>
        <dbReference type="Proteomes" id="UP000000600"/>
    </source>
</evidence>
<dbReference type="OMA" id="RIVNNTW"/>
<reference evidence="2 3" key="1">
    <citation type="journal article" date="2006" name="Nature">
        <title>Global trends of whole-genome duplications revealed by the ciliate Paramecium tetraurelia.</title>
        <authorList>
            <consortium name="Genoscope"/>
            <person name="Aury J.-M."/>
            <person name="Jaillon O."/>
            <person name="Duret L."/>
            <person name="Noel B."/>
            <person name="Jubin C."/>
            <person name="Porcel B.M."/>
            <person name="Segurens B."/>
            <person name="Daubin V."/>
            <person name="Anthouard V."/>
            <person name="Aiach N."/>
            <person name="Arnaiz O."/>
            <person name="Billaut A."/>
            <person name="Beisson J."/>
            <person name="Blanc I."/>
            <person name="Bouhouche K."/>
            <person name="Camara F."/>
            <person name="Duharcourt S."/>
            <person name="Guigo R."/>
            <person name="Gogendeau D."/>
            <person name="Katinka M."/>
            <person name="Keller A.-M."/>
            <person name="Kissmehl R."/>
            <person name="Klotz C."/>
            <person name="Koll F."/>
            <person name="Le Moue A."/>
            <person name="Lepere C."/>
            <person name="Malinsky S."/>
            <person name="Nowacki M."/>
            <person name="Nowak J.K."/>
            <person name="Plattner H."/>
            <person name="Poulain J."/>
            <person name="Ruiz F."/>
            <person name="Serrano V."/>
            <person name="Zagulski M."/>
            <person name="Dessen P."/>
            <person name="Betermier M."/>
            <person name="Weissenbach J."/>
            <person name="Scarpelli C."/>
            <person name="Schachter V."/>
            <person name="Sperling L."/>
            <person name="Meyer E."/>
            <person name="Cohen J."/>
            <person name="Wincker P."/>
        </authorList>
    </citation>
    <scope>NUCLEOTIDE SEQUENCE [LARGE SCALE GENOMIC DNA]</scope>
    <source>
        <strain evidence="2 3">Stock d4-2</strain>
    </source>
</reference>
<keyword evidence="3" id="KW-1185">Reference proteome</keyword>
<dbReference type="GeneID" id="5047910"/>
<dbReference type="OrthoDB" id="302303at2759"/>
<gene>
    <name evidence="2" type="ORF">GSPATT00027076001</name>
</gene>
<feature type="compositionally biased region" description="Polar residues" evidence="1">
    <location>
        <begin position="1"/>
        <end position="18"/>
    </location>
</feature>
<evidence type="ECO:0000313" key="2">
    <source>
        <dbReference type="EMBL" id="CAK94752.1"/>
    </source>
</evidence>
<sequence>MNIAFSQQNDLTPKQGGTNKKIRKIRSAVKNKKLAKHQSSTLTPKDEAKYMFELTCTKAVHKKQQTNQFRPTLLSYLDSDVFSNLFKIISMQQQKHEIIVKCLPFQEINIIDIKKDFPFCLFLDQVSSKVTDFDTERNLECIKQNDVPQEIFEFNLNPNQDVIGCNRIVNNTWLRMFGMNQDMMIHYLLRNQSFPFGWSLENQFIQNQISNSFYNQQLRVQLVCYNGSKFNARIQVRTESETNYKKQQIQRYTILYFINREQLSLSKVEQNFRMYFDLKDLSQELQDKFIEKTNKQCQFKKL</sequence>
<dbReference type="EMBL" id="CT868679">
    <property type="protein sequence ID" value="CAK94752.1"/>
    <property type="molecule type" value="Genomic_DNA"/>
</dbReference>
<feature type="region of interest" description="Disordered" evidence="1">
    <location>
        <begin position="1"/>
        <end position="20"/>
    </location>
</feature>
<dbReference type="KEGG" id="ptm:GSPATT00027076001"/>
<dbReference type="AlphaFoldDB" id="A0EHG1"/>